<organism evidence="2 3">
    <name type="scientific">Prevotella lacticifex</name>
    <dbReference type="NCBI Taxonomy" id="2854755"/>
    <lineage>
        <taxon>Bacteria</taxon>
        <taxon>Pseudomonadati</taxon>
        <taxon>Bacteroidota</taxon>
        <taxon>Bacteroidia</taxon>
        <taxon>Bacteroidales</taxon>
        <taxon>Prevotellaceae</taxon>
        <taxon>Prevotella</taxon>
    </lineage>
</organism>
<gene>
    <name evidence="2" type="ORF">PRLR5076_15840</name>
</gene>
<proteinExistence type="predicted"/>
<evidence type="ECO:0000256" key="1">
    <source>
        <dbReference type="SAM" id="MobiDB-lite"/>
    </source>
</evidence>
<evidence type="ECO:0008006" key="4">
    <source>
        <dbReference type="Google" id="ProtNLM"/>
    </source>
</evidence>
<accession>A0A9R1C9Y6</accession>
<name>A0A9R1C9Y6_9BACT</name>
<protein>
    <recommendedName>
        <fullName evidence="4">Porin</fullName>
    </recommendedName>
</protein>
<feature type="region of interest" description="Disordered" evidence="1">
    <location>
        <begin position="314"/>
        <end position="338"/>
    </location>
</feature>
<evidence type="ECO:0000313" key="3">
    <source>
        <dbReference type="Proteomes" id="UP000825483"/>
    </source>
</evidence>
<feature type="compositionally biased region" description="Basic and acidic residues" evidence="1">
    <location>
        <begin position="323"/>
        <end position="332"/>
    </location>
</feature>
<dbReference type="InterPro" id="IPR025631">
    <property type="entry name" value="Porin_10"/>
</dbReference>
<evidence type="ECO:0000313" key="2">
    <source>
        <dbReference type="EMBL" id="GJG58733.1"/>
    </source>
</evidence>
<dbReference type="Proteomes" id="UP000825483">
    <property type="component" value="Unassembled WGS sequence"/>
</dbReference>
<keyword evidence="3" id="KW-1185">Reference proteome</keyword>
<sequence>MAASVVGLRAQINNNTDNGQFTDGSEFSANGYQRNRNFGRSDSIQSQHKDIPRGLKVWTVDNRFGDRRAAVPDTLSYMFMNSIFTTGLHGEYNTLGNVGSPRINRILDEREGRSEFAFLDPYDFFIVQPDKFHFTSTYSPITILSYNTAGDRTNGEDHLKAFFAVNAGKRWGFGFKFDYIYGRGYYTSQSTSHFNYSMWASYLGDRYQAHLLLSTNHQKVAENGGITNDAYISHPERFNESFSKDEIPTVFERNWNRNDNQSVFFNHRYSVGFNRKVPMTKDEIEARKFALKSIAEQKRQNDIILARKKAEEKGEDFDEQEYKEEQRKKEAMARPGTGKKGIEKDTVWMKDEYVPVTSFIHTLQLNHYRRIYEAYETPDSFYLSDYYAPDKFTGDSIYDKTSSWRLRNTVGIALLEGFNKWAKAGLKAFANYELQHFTLPEIGDDSRPYFKSYNRNKLSIGGQLLKTQGRMLHYNVSGEFWIDKDDIGQFHVDGNADINLPFLNDTMQVQANAFVHHDVPRFYDNTWHSRHAWWDHDFDNQLWTRFEGVLAMKKYGTFLKIGYDNIKNYIYLAHQYNLLKNGDDYTPQGYTVAMRQHSGAISVLTAQLRQKLEFWNLLHWDNELTYQKSSNDDVLPLPTLNIYSNLYLRFKIARVLKCDFGVDMRYFTKYYSPEYSPYMGQYAVQENSAVKVKVGNYPVMNVYANFLLQHTRFFIMFSHVNATDGDYFFTPHYPLNGRILRFGLSWNFFN</sequence>
<dbReference type="AlphaFoldDB" id="A0A9R1C9Y6"/>
<reference evidence="2" key="1">
    <citation type="journal article" date="2022" name="Int. J. Syst. Evol. Microbiol.">
        <title>Prevotella lacticifex sp. nov., isolated from the rumen of cows.</title>
        <authorList>
            <person name="Shinkai T."/>
            <person name="Ikeyama N."/>
            <person name="Kumagai M."/>
            <person name="Ohmori H."/>
            <person name="Sakamoto M."/>
            <person name="Ohkuma M."/>
            <person name="Mitsumori M."/>
        </authorList>
    </citation>
    <scope>NUCLEOTIDE SEQUENCE</scope>
    <source>
        <strain evidence="2">R5076</strain>
    </source>
</reference>
<dbReference type="Pfam" id="PF14121">
    <property type="entry name" value="Porin_10"/>
    <property type="match status" value="1"/>
</dbReference>
<dbReference type="EMBL" id="BPUB01000001">
    <property type="protein sequence ID" value="GJG58733.1"/>
    <property type="molecule type" value="Genomic_DNA"/>
</dbReference>
<comment type="caution">
    <text evidence="2">The sequence shown here is derived from an EMBL/GenBank/DDBJ whole genome shotgun (WGS) entry which is preliminary data.</text>
</comment>